<sequence length="192" mass="20417">MRVHPAVLRGSARDGGLRRAGGRSLRGGCRGQLSPVHLPALPGPRDLPRLLERASAFVDDLAGLVPRTAALITAAEELLAEADALLRRTAAVVDRVDATREAADVVVASATDPVRRTTALLDQLEPTFADLPALTVRIEEVVPVVAGMDNVSGDLRRLLEIVGQLDELVGHLPGMGRIRKRLEEESAGEQPA</sequence>
<proteinExistence type="predicted"/>
<name>A0ABS7UAU4_9ACTN</name>
<dbReference type="RefSeq" id="WP_224122487.1">
    <property type="nucleotide sequence ID" value="NZ_JAIQZJ010000003.1"/>
</dbReference>
<protein>
    <submittedName>
        <fullName evidence="1">Uncharacterized protein</fullName>
    </submittedName>
</protein>
<reference evidence="1 2" key="1">
    <citation type="submission" date="2021-09" db="EMBL/GenBank/DDBJ databases">
        <title>Whole genome sequence of Nocardioides sp. GBK3QG-3.</title>
        <authorList>
            <person name="Tuo L."/>
        </authorList>
    </citation>
    <scope>NUCLEOTIDE SEQUENCE [LARGE SCALE GENOMIC DNA]</scope>
    <source>
        <strain evidence="1 2">GBK3QG-3</strain>
    </source>
</reference>
<evidence type="ECO:0000313" key="1">
    <source>
        <dbReference type="EMBL" id="MBZ5738114.1"/>
    </source>
</evidence>
<comment type="caution">
    <text evidence="1">The sequence shown here is derived from an EMBL/GenBank/DDBJ whole genome shotgun (WGS) entry which is preliminary data.</text>
</comment>
<dbReference type="EMBL" id="JAIQZJ010000003">
    <property type="protein sequence ID" value="MBZ5738114.1"/>
    <property type="molecule type" value="Genomic_DNA"/>
</dbReference>
<organism evidence="1 2">
    <name type="scientific">Nocardioides mangrovi</name>
    <dbReference type="NCBI Taxonomy" id="2874580"/>
    <lineage>
        <taxon>Bacteria</taxon>
        <taxon>Bacillati</taxon>
        <taxon>Actinomycetota</taxon>
        <taxon>Actinomycetes</taxon>
        <taxon>Propionibacteriales</taxon>
        <taxon>Nocardioidaceae</taxon>
        <taxon>Nocardioides</taxon>
    </lineage>
</organism>
<dbReference type="Proteomes" id="UP000780875">
    <property type="component" value="Unassembled WGS sequence"/>
</dbReference>
<keyword evidence="2" id="KW-1185">Reference proteome</keyword>
<evidence type="ECO:0000313" key="2">
    <source>
        <dbReference type="Proteomes" id="UP000780875"/>
    </source>
</evidence>
<gene>
    <name evidence="1" type="ORF">K8U61_08060</name>
</gene>
<accession>A0ABS7UAU4</accession>